<dbReference type="Pfam" id="PF04315">
    <property type="entry name" value="EpmC"/>
    <property type="match status" value="1"/>
</dbReference>
<keyword evidence="2" id="KW-1185">Reference proteome</keyword>
<gene>
    <name evidence="1" type="ORF">RI845_13135</name>
</gene>
<keyword evidence="1" id="KW-0648">Protein biosynthesis</keyword>
<organism evidence="1 2">
    <name type="scientific">Thalassotalea nanhaiensis</name>
    <dbReference type="NCBI Taxonomy" id="3065648"/>
    <lineage>
        <taxon>Bacteria</taxon>
        <taxon>Pseudomonadati</taxon>
        <taxon>Pseudomonadota</taxon>
        <taxon>Gammaproteobacteria</taxon>
        <taxon>Alteromonadales</taxon>
        <taxon>Colwelliaceae</taxon>
        <taxon>Thalassotalea</taxon>
    </lineage>
</organism>
<sequence>MTHNYQDLIHIFSEQFSLSENTRLVKGDDEPIYLPADKSCSYHRVIFAHGFYASAFHEISHWCIAGKERRLLEDFGYWYAPDGRDAIQQKEFEQVEIKPQAIEWAFCIASGFKFNVSADNLSGIEVDRYGFQTKVFEQVLNYLEHGFPNRAGLFINALIDFYQPGLILTAEMFEFSHPLYQTNTNTTVAMESII</sequence>
<protein>
    <submittedName>
        <fullName evidence="1">Elongation factor P hydroxylase</fullName>
    </submittedName>
</protein>
<dbReference type="EMBL" id="CP134146">
    <property type="protein sequence ID" value="WNC67457.1"/>
    <property type="molecule type" value="Genomic_DNA"/>
</dbReference>
<dbReference type="Proteomes" id="UP001248581">
    <property type="component" value="Chromosome"/>
</dbReference>
<evidence type="ECO:0000313" key="2">
    <source>
        <dbReference type="Proteomes" id="UP001248581"/>
    </source>
</evidence>
<keyword evidence="1" id="KW-0251">Elongation factor</keyword>
<dbReference type="InterPro" id="IPR007411">
    <property type="entry name" value="EpmC"/>
</dbReference>
<dbReference type="RefSeq" id="WP_348386616.1">
    <property type="nucleotide sequence ID" value="NZ_CP134146.1"/>
</dbReference>
<accession>A0ABY9TF99</accession>
<proteinExistence type="predicted"/>
<name>A0ABY9TF99_9GAMM</name>
<reference evidence="2" key="1">
    <citation type="submission" date="2023-09" db="EMBL/GenBank/DDBJ databases">
        <authorList>
            <person name="Li S."/>
            <person name="Li X."/>
            <person name="Zhang C."/>
            <person name="Zhao Z."/>
        </authorList>
    </citation>
    <scope>NUCLEOTIDE SEQUENCE [LARGE SCALE GENOMIC DNA]</scope>
    <source>
        <strain evidence="2">SQ345</strain>
    </source>
</reference>
<evidence type="ECO:0000313" key="1">
    <source>
        <dbReference type="EMBL" id="WNC67457.1"/>
    </source>
</evidence>
<dbReference type="GO" id="GO:0003746">
    <property type="term" value="F:translation elongation factor activity"/>
    <property type="evidence" value="ECO:0007669"/>
    <property type="project" value="UniProtKB-KW"/>
</dbReference>